<dbReference type="AlphaFoldDB" id="A0A382VR03"/>
<proteinExistence type="predicted"/>
<evidence type="ECO:0000313" key="1">
    <source>
        <dbReference type="EMBL" id="SVD48979.1"/>
    </source>
</evidence>
<name>A0A382VR03_9ZZZZ</name>
<gene>
    <name evidence="1" type="ORF">METZ01_LOCUS401833</name>
</gene>
<protein>
    <submittedName>
        <fullName evidence="1">Uncharacterized protein</fullName>
    </submittedName>
</protein>
<dbReference type="EMBL" id="UINC01153972">
    <property type="protein sequence ID" value="SVD48979.1"/>
    <property type="molecule type" value="Genomic_DNA"/>
</dbReference>
<feature type="non-terminal residue" evidence="1">
    <location>
        <position position="1"/>
    </location>
</feature>
<reference evidence="1" key="1">
    <citation type="submission" date="2018-05" db="EMBL/GenBank/DDBJ databases">
        <authorList>
            <person name="Lanie J.A."/>
            <person name="Ng W.-L."/>
            <person name="Kazmierczak K.M."/>
            <person name="Andrzejewski T.M."/>
            <person name="Davidsen T.M."/>
            <person name="Wayne K.J."/>
            <person name="Tettelin H."/>
            <person name="Glass J.I."/>
            <person name="Rusch D."/>
            <person name="Podicherti R."/>
            <person name="Tsui H.-C.T."/>
            <person name="Winkler M.E."/>
        </authorList>
    </citation>
    <scope>NUCLEOTIDE SEQUENCE</scope>
</reference>
<accession>A0A382VR03</accession>
<organism evidence="1">
    <name type="scientific">marine metagenome</name>
    <dbReference type="NCBI Taxonomy" id="408172"/>
    <lineage>
        <taxon>unclassified sequences</taxon>
        <taxon>metagenomes</taxon>
        <taxon>ecological metagenomes</taxon>
    </lineage>
</organism>
<feature type="non-terminal residue" evidence="1">
    <location>
        <position position="283"/>
    </location>
</feature>
<sequence length="283" mass="29213">KDSAGAVIPLGSGYTAAMKIKDAIGGTEIASLTNGSGITLASVFPNINIKIAHTATAGYDFDDAVYDFELTHTSASTRSRIMEGKVTLSKCDSMTTQINKVSVTESINSVQVSEVTKKVTITETNTTVSISSPYSKVVLVTGNNYQTFTDGSNVAAPDTTSDEFTFVGTAPITTTVSVDNDNVTVAATLDTDLSSVSGSDDTLASAKAIKTYVDAQDANIASDTLAFTNKTFDVEATGNSISNIDVADLKSGVLDTNISSVSGSDDTLPSAKATKTYIDGAAS</sequence>